<feature type="non-terminal residue" evidence="10">
    <location>
        <position position="193"/>
    </location>
</feature>
<keyword evidence="3" id="KW-0808">Transferase</keyword>
<dbReference type="Pfam" id="PF01485">
    <property type="entry name" value="IBR"/>
    <property type="match status" value="1"/>
</dbReference>
<dbReference type="AlphaFoldDB" id="A0A6A6ZWU9"/>
<keyword evidence="5" id="KW-0677">Repeat</keyword>
<dbReference type="OrthoDB" id="9977870at2759"/>
<keyword evidence="7" id="KW-0833">Ubl conjugation pathway</keyword>
<dbReference type="GO" id="GO:0016567">
    <property type="term" value="P:protein ubiquitination"/>
    <property type="evidence" value="ECO:0007669"/>
    <property type="project" value="InterPro"/>
</dbReference>
<proteinExistence type="predicted"/>
<evidence type="ECO:0000256" key="7">
    <source>
        <dbReference type="ARBA" id="ARBA00022786"/>
    </source>
</evidence>
<dbReference type="InterPro" id="IPR002867">
    <property type="entry name" value="IBR_dom"/>
</dbReference>
<keyword evidence="4" id="KW-0479">Metal-binding</keyword>
<dbReference type="GO" id="GO:0061630">
    <property type="term" value="F:ubiquitin protein ligase activity"/>
    <property type="evidence" value="ECO:0007669"/>
    <property type="project" value="UniProtKB-EC"/>
</dbReference>
<evidence type="ECO:0000256" key="8">
    <source>
        <dbReference type="ARBA" id="ARBA00022833"/>
    </source>
</evidence>
<evidence type="ECO:0000256" key="2">
    <source>
        <dbReference type="ARBA" id="ARBA00012251"/>
    </source>
</evidence>
<evidence type="ECO:0000313" key="10">
    <source>
        <dbReference type="EMBL" id="KAF2825029.1"/>
    </source>
</evidence>
<evidence type="ECO:0000256" key="3">
    <source>
        <dbReference type="ARBA" id="ARBA00022679"/>
    </source>
</evidence>
<evidence type="ECO:0000259" key="9">
    <source>
        <dbReference type="PROSITE" id="PS51873"/>
    </source>
</evidence>
<dbReference type="InterPro" id="IPR044066">
    <property type="entry name" value="TRIAD_supradom"/>
</dbReference>
<dbReference type="PROSITE" id="PS51873">
    <property type="entry name" value="TRIAD"/>
    <property type="match status" value="1"/>
</dbReference>
<dbReference type="PANTHER" id="PTHR11685">
    <property type="entry name" value="RBR FAMILY RING FINGER AND IBR DOMAIN-CONTAINING"/>
    <property type="match status" value="1"/>
</dbReference>
<dbReference type="EC" id="2.3.2.31" evidence="2"/>
<keyword evidence="11" id="KW-1185">Reference proteome</keyword>
<reference evidence="10" key="1">
    <citation type="journal article" date="2020" name="Stud. Mycol.">
        <title>101 Dothideomycetes genomes: a test case for predicting lifestyles and emergence of pathogens.</title>
        <authorList>
            <person name="Haridas S."/>
            <person name="Albert R."/>
            <person name="Binder M."/>
            <person name="Bloem J."/>
            <person name="Labutti K."/>
            <person name="Salamov A."/>
            <person name="Andreopoulos B."/>
            <person name="Baker S."/>
            <person name="Barry K."/>
            <person name="Bills G."/>
            <person name="Bluhm B."/>
            <person name="Cannon C."/>
            <person name="Castanera R."/>
            <person name="Culley D."/>
            <person name="Daum C."/>
            <person name="Ezra D."/>
            <person name="Gonzalez J."/>
            <person name="Henrissat B."/>
            <person name="Kuo A."/>
            <person name="Liang C."/>
            <person name="Lipzen A."/>
            <person name="Lutzoni F."/>
            <person name="Magnuson J."/>
            <person name="Mondo S."/>
            <person name="Nolan M."/>
            <person name="Ohm R."/>
            <person name="Pangilinan J."/>
            <person name="Park H.-J."/>
            <person name="Ramirez L."/>
            <person name="Alfaro M."/>
            <person name="Sun H."/>
            <person name="Tritt A."/>
            <person name="Yoshinaga Y."/>
            <person name="Zwiers L.-H."/>
            <person name="Turgeon B."/>
            <person name="Goodwin S."/>
            <person name="Spatafora J."/>
            <person name="Crous P."/>
            <person name="Grigoriev I."/>
        </authorList>
    </citation>
    <scope>NUCLEOTIDE SEQUENCE</scope>
    <source>
        <strain evidence="10">CBS 113818</strain>
    </source>
</reference>
<sequence length="193" mass="21421">CGACLDDKPTSVTMELACNPEHHTYCHTCIETLFHDSLHKDTALFPPRCCKEPIPPEACRPFLSRMLIQEAEAKQAEIETANAVYCSAARCSSLIPSNNIKAGTGTCVACKQQTCATCKNAKHEGSCPEDVNDMFVKGIADRAGWQQCSKCKRFIQFNIGCFHIICICGFEFCYMCGTQWKTCKCPQFDEGHL</sequence>
<dbReference type="CDD" id="cd22584">
    <property type="entry name" value="Rcat_RBR_unk"/>
    <property type="match status" value="1"/>
</dbReference>
<protein>
    <recommendedName>
        <fullName evidence="2">RBR-type E3 ubiquitin transferase</fullName>
        <ecNumber evidence="2">2.3.2.31</ecNumber>
    </recommendedName>
</protein>
<gene>
    <name evidence="10" type="ORF">CC86DRAFT_247104</name>
</gene>
<dbReference type="Gene3D" id="1.20.120.1750">
    <property type="match status" value="1"/>
</dbReference>
<evidence type="ECO:0000256" key="5">
    <source>
        <dbReference type="ARBA" id="ARBA00022737"/>
    </source>
</evidence>
<dbReference type="InterPro" id="IPR031127">
    <property type="entry name" value="E3_UB_ligase_RBR"/>
</dbReference>
<evidence type="ECO:0000256" key="4">
    <source>
        <dbReference type="ARBA" id="ARBA00022723"/>
    </source>
</evidence>
<dbReference type="Proteomes" id="UP000799424">
    <property type="component" value="Unassembled WGS sequence"/>
</dbReference>
<keyword evidence="8" id="KW-0862">Zinc</keyword>
<keyword evidence="6" id="KW-0863">Zinc-finger</keyword>
<dbReference type="SUPFAM" id="SSF57850">
    <property type="entry name" value="RING/U-box"/>
    <property type="match status" value="1"/>
</dbReference>
<feature type="non-terminal residue" evidence="10">
    <location>
        <position position="1"/>
    </location>
</feature>
<evidence type="ECO:0000313" key="11">
    <source>
        <dbReference type="Proteomes" id="UP000799424"/>
    </source>
</evidence>
<dbReference type="SMART" id="SM00647">
    <property type="entry name" value="IBR"/>
    <property type="match status" value="2"/>
</dbReference>
<dbReference type="GO" id="GO:0008270">
    <property type="term" value="F:zinc ion binding"/>
    <property type="evidence" value="ECO:0007669"/>
    <property type="project" value="UniProtKB-KW"/>
</dbReference>
<comment type="catalytic activity">
    <reaction evidence="1">
        <text>[E2 ubiquitin-conjugating enzyme]-S-ubiquitinyl-L-cysteine + [acceptor protein]-L-lysine = [E2 ubiquitin-conjugating enzyme]-L-cysteine + [acceptor protein]-N(6)-ubiquitinyl-L-lysine.</text>
        <dbReference type="EC" id="2.3.2.31"/>
    </reaction>
</comment>
<accession>A0A6A6ZWU9</accession>
<evidence type="ECO:0000256" key="1">
    <source>
        <dbReference type="ARBA" id="ARBA00001798"/>
    </source>
</evidence>
<dbReference type="EMBL" id="MU006229">
    <property type="protein sequence ID" value="KAF2825029.1"/>
    <property type="molecule type" value="Genomic_DNA"/>
</dbReference>
<name>A0A6A6ZWU9_9PLEO</name>
<evidence type="ECO:0000256" key="6">
    <source>
        <dbReference type="ARBA" id="ARBA00022771"/>
    </source>
</evidence>
<organism evidence="10 11">
    <name type="scientific">Ophiobolus disseminans</name>
    <dbReference type="NCBI Taxonomy" id="1469910"/>
    <lineage>
        <taxon>Eukaryota</taxon>
        <taxon>Fungi</taxon>
        <taxon>Dikarya</taxon>
        <taxon>Ascomycota</taxon>
        <taxon>Pezizomycotina</taxon>
        <taxon>Dothideomycetes</taxon>
        <taxon>Pleosporomycetidae</taxon>
        <taxon>Pleosporales</taxon>
        <taxon>Pleosporineae</taxon>
        <taxon>Phaeosphaeriaceae</taxon>
        <taxon>Ophiobolus</taxon>
    </lineage>
</organism>
<feature type="domain" description="RING-type" evidence="9">
    <location>
        <begin position="1"/>
        <end position="193"/>
    </location>
</feature>